<keyword evidence="3 9" id="KW-0547">Nucleotide-binding</keyword>
<feature type="domain" description="RecA family profile 2" evidence="12">
    <location>
        <begin position="344"/>
        <end position="404"/>
    </location>
</feature>
<comment type="subcellular location">
    <subcellularLocation>
        <location evidence="1">Nucleus</location>
    </subcellularLocation>
</comment>
<dbReference type="InterPro" id="IPR011940">
    <property type="entry name" value="Dmc1"/>
</dbReference>
<evidence type="ECO:0000256" key="6">
    <source>
        <dbReference type="ARBA" id="ARBA00023242"/>
    </source>
</evidence>
<dbReference type="Proteomes" id="UP000815677">
    <property type="component" value="Unassembled WGS sequence"/>
</dbReference>
<evidence type="ECO:0000256" key="10">
    <source>
        <dbReference type="SAM" id="MobiDB-lite"/>
    </source>
</evidence>
<feature type="domain" description="RecA family profile 1" evidence="11">
    <location>
        <begin position="165"/>
        <end position="337"/>
    </location>
</feature>
<proteinExistence type="inferred from homology"/>
<dbReference type="PANTHER" id="PTHR22942">
    <property type="entry name" value="RECA/RAD51/RADA DNA STRAND-PAIRING FAMILY MEMBER"/>
    <property type="match status" value="1"/>
</dbReference>
<evidence type="ECO:0000313" key="14">
    <source>
        <dbReference type="Proteomes" id="UP000815677"/>
    </source>
</evidence>
<sequence>MENMCEKLGMSQAAYLPNAEVLGGKVWRDAISVDLAATRHELPSSALLSPAHLSGVVAMPPRRAPSNASVAPSRAASPPPADEEETIFFDSVDELQQHGINVQDILKLKSAAINTVSGVVMTTRRQLLKIKGMSEAKVEKVKDAAAKIMGSAFATGVEVQEKRKRVFTVSTGSKAVDNIMGGGISSQSISEVYGEFRTGKTQLAHTMSVVAQLPPDMGGASGKVAYIDTEGTFRPDRIKAIAERFGVDSTMALENILYARAFNSEHQMELINECSSRFAEDKDFRLLIIDSIMALFRTDFSGRGELSERQQKLAQMLSKLSKLSEEYNIAILLTNQVQSDPGATMTFVAGGALKPIGGHILSHASATRIFLRKGRAEERVAKLVDSPDRPESEATYKLEEGGWGDV</sequence>
<reference evidence="13" key="1">
    <citation type="submission" date="2014-09" db="EMBL/GenBank/DDBJ databases">
        <title>Genome sequence of the luminous mushroom Mycena chlorophos for searching fungal bioluminescence genes.</title>
        <authorList>
            <person name="Tanaka Y."/>
            <person name="Kasuga D."/>
            <person name="Oba Y."/>
            <person name="Hase S."/>
            <person name="Sato K."/>
            <person name="Oba Y."/>
            <person name="Sakakibara Y."/>
        </authorList>
    </citation>
    <scope>NUCLEOTIDE SEQUENCE</scope>
</reference>
<dbReference type="SUPFAM" id="SSF47794">
    <property type="entry name" value="Rad51 N-terminal domain-like"/>
    <property type="match status" value="1"/>
</dbReference>
<dbReference type="CDD" id="cd19514">
    <property type="entry name" value="DMC1"/>
    <property type="match status" value="1"/>
</dbReference>
<name>A0ABQ0M498_MYCCL</name>
<feature type="region of interest" description="Disordered" evidence="10">
    <location>
        <begin position="59"/>
        <end position="82"/>
    </location>
</feature>
<dbReference type="NCBIfam" id="NF003301">
    <property type="entry name" value="PRK04301.1"/>
    <property type="match status" value="1"/>
</dbReference>
<dbReference type="InterPro" id="IPR020588">
    <property type="entry name" value="RecA_ATP-bd"/>
</dbReference>
<evidence type="ECO:0000256" key="1">
    <source>
        <dbReference type="ARBA" id="ARBA00004123"/>
    </source>
</evidence>
<evidence type="ECO:0000313" key="13">
    <source>
        <dbReference type="EMBL" id="GAT58112.1"/>
    </source>
</evidence>
<dbReference type="InterPro" id="IPR027417">
    <property type="entry name" value="P-loop_NTPase"/>
</dbReference>
<feature type="compositionally biased region" description="Low complexity" evidence="10">
    <location>
        <begin position="59"/>
        <end position="76"/>
    </location>
</feature>
<dbReference type="InterPro" id="IPR020587">
    <property type="entry name" value="RecA_monomer-monomer_interface"/>
</dbReference>
<evidence type="ECO:0000256" key="2">
    <source>
        <dbReference type="ARBA" id="ARBA00008897"/>
    </source>
</evidence>
<keyword evidence="7" id="KW-0469">Meiosis</keyword>
<dbReference type="InterPro" id="IPR013632">
    <property type="entry name" value="Rad51_C"/>
</dbReference>
<keyword evidence="14" id="KW-1185">Reference proteome</keyword>
<dbReference type="PROSITE" id="PS50162">
    <property type="entry name" value="RECA_2"/>
    <property type="match status" value="1"/>
</dbReference>
<organism evidence="13 14">
    <name type="scientific">Mycena chlorophos</name>
    <name type="common">Agaric fungus</name>
    <name type="synonym">Agaricus chlorophos</name>
    <dbReference type="NCBI Taxonomy" id="658473"/>
    <lineage>
        <taxon>Eukaryota</taxon>
        <taxon>Fungi</taxon>
        <taxon>Dikarya</taxon>
        <taxon>Basidiomycota</taxon>
        <taxon>Agaricomycotina</taxon>
        <taxon>Agaricomycetes</taxon>
        <taxon>Agaricomycetidae</taxon>
        <taxon>Agaricales</taxon>
        <taxon>Marasmiineae</taxon>
        <taxon>Mycenaceae</taxon>
        <taxon>Mycena</taxon>
    </lineage>
</organism>
<evidence type="ECO:0000259" key="11">
    <source>
        <dbReference type="PROSITE" id="PS50162"/>
    </source>
</evidence>
<keyword evidence="4 9" id="KW-0067">ATP-binding</keyword>
<dbReference type="Gene3D" id="1.10.150.20">
    <property type="entry name" value="5' to 3' exonuclease, C-terminal subdomain"/>
    <property type="match status" value="1"/>
</dbReference>
<keyword evidence="8" id="KW-0131">Cell cycle</keyword>
<dbReference type="Gene3D" id="3.40.50.300">
    <property type="entry name" value="P-loop containing nucleotide triphosphate hydrolases"/>
    <property type="match status" value="1"/>
</dbReference>
<dbReference type="NCBIfam" id="TIGR02238">
    <property type="entry name" value="recomb_DMC1"/>
    <property type="match status" value="1"/>
</dbReference>
<gene>
    <name evidence="13" type="ORF">MCHLO_14577</name>
</gene>
<evidence type="ECO:0000256" key="8">
    <source>
        <dbReference type="ARBA" id="ARBA00023306"/>
    </source>
</evidence>
<feature type="region of interest" description="Disordered" evidence="10">
    <location>
        <begin position="384"/>
        <end position="406"/>
    </location>
</feature>
<dbReference type="EMBL" id="DF849573">
    <property type="protein sequence ID" value="GAT58112.1"/>
    <property type="molecule type" value="Genomic_DNA"/>
</dbReference>
<feature type="compositionally biased region" description="Basic and acidic residues" evidence="10">
    <location>
        <begin position="384"/>
        <end position="400"/>
    </location>
</feature>
<keyword evidence="6" id="KW-0539">Nucleus</keyword>
<evidence type="ECO:0000256" key="7">
    <source>
        <dbReference type="ARBA" id="ARBA00023254"/>
    </source>
</evidence>
<evidence type="ECO:0000256" key="5">
    <source>
        <dbReference type="ARBA" id="ARBA00023125"/>
    </source>
</evidence>
<dbReference type="InterPro" id="IPR010995">
    <property type="entry name" value="DNA_repair_Rad51/TF_NusA_a-hlx"/>
</dbReference>
<accession>A0ABQ0M498</accession>
<dbReference type="SUPFAM" id="SSF52540">
    <property type="entry name" value="P-loop containing nucleoside triphosphate hydrolases"/>
    <property type="match status" value="1"/>
</dbReference>
<dbReference type="SMART" id="SM00382">
    <property type="entry name" value="AAA"/>
    <property type="match status" value="1"/>
</dbReference>
<evidence type="ECO:0000256" key="9">
    <source>
        <dbReference type="RuleBase" id="RU003422"/>
    </source>
</evidence>
<evidence type="ECO:0000256" key="3">
    <source>
        <dbReference type="ARBA" id="ARBA00022741"/>
    </source>
</evidence>
<dbReference type="InterPro" id="IPR003593">
    <property type="entry name" value="AAA+_ATPase"/>
</dbReference>
<evidence type="ECO:0000259" key="12">
    <source>
        <dbReference type="PROSITE" id="PS50163"/>
    </source>
</evidence>
<comment type="similarity">
    <text evidence="2">Belongs to the RecA family. DMC1 subfamily.</text>
</comment>
<dbReference type="PANTHER" id="PTHR22942:SF30">
    <property type="entry name" value="MEIOTIC RECOMBINATION PROTEIN DMC1_LIM15 HOMOLOG"/>
    <property type="match status" value="1"/>
</dbReference>
<dbReference type="PROSITE" id="PS50163">
    <property type="entry name" value="RECA_3"/>
    <property type="match status" value="1"/>
</dbReference>
<dbReference type="Pfam" id="PF08423">
    <property type="entry name" value="Rad51"/>
    <property type="match status" value="1"/>
</dbReference>
<protein>
    <submittedName>
        <fullName evidence="13">RecA family ATPase</fullName>
    </submittedName>
</protein>
<keyword evidence="5" id="KW-0238">DNA-binding</keyword>
<evidence type="ECO:0000256" key="4">
    <source>
        <dbReference type="ARBA" id="ARBA00022840"/>
    </source>
</evidence>